<keyword evidence="3" id="KW-1185">Reference proteome</keyword>
<dbReference type="KEGG" id="vg:24092851"/>
<dbReference type="Proteomes" id="UP000203107">
    <property type="component" value="Segment"/>
</dbReference>
<feature type="transmembrane region" description="Helical" evidence="1">
    <location>
        <begin position="176"/>
        <end position="194"/>
    </location>
</feature>
<dbReference type="GeneID" id="24092851"/>
<evidence type="ECO:0000313" key="3">
    <source>
        <dbReference type="Proteomes" id="UP000203107"/>
    </source>
</evidence>
<reference evidence="2 3" key="2">
    <citation type="journal article" date="2017" name="J. Virol.">
        <title>Domain organization and evolution of the highly divergent 5' coding region of genomes of arteriviruses including the novel possum nidovirus.</title>
        <authorList>
            <person name="Gulyaeva A."/>
            <person name="Dunowska M."/>
            <person name="Hoogendoorn E."/>
            <person name="Giles J."/>
            <person name="Samborskiy D."/>
            <person name="Gorbalenya A.E."/>
        </authorList>
    </citation>
    <scope>NUCLEOTIDE SEQUENCE [LARGE SCALE GENOMIC DNA]</scope>
    <source>
        <strain evidence="2">WPDV</strain>
    </source>
</reference>
<dbReference type="RefSeq" id="YP_009130633.1">
    <property type="nucleotide sequence ID" value="NC_026811.2"/>
</dbReference>
<reference evidence="2 3" key="1">
    <citation type="journal article" date="2012" name="Vet. Microbiol.">
        <title>Identification of a novel nidovirus associated with a neurological disease of the Australian brushtail possum (Trichosurus vulpecula).</title>
        <authorList>
            <person name="Dunowska M."/>
            <person name="Biggs P.J."/>
            <person name="Zheng T."/>
            <person name="Perrott M.R."/>
        </authorList>
    </citation>
    <scope>NUCLEOTIDE SEQUENCE [LARGE SCALE GENOMIC DNA]</scope>
    <source>
        <strain evidence="2">WPDV</strain>
    </source>
</reference>
<accession>G9FGR8</accession>
<keyword evidence="1" id="KW-0812">Transmembrane</keyword>
<keyword evidence="1" id="KW-0472">Membrane</keyword>
<evidence type="ECO:0000256" key="1">
    <source>
        <dbReference type="SAM" id="Phobius"/>
    </source>
</evidence>
<protein>
    <submittedName>
        <fullName evidence="2">Glycoprotein 2</fullName>
    </submittedName>
</protein>
<organism evidence="2 3">
    <name type="scientific">Wobbly possum disease virus</name>
    <dbReference type="NCBI Taxonomy" id="1118369"/>
    <lineage>
        <taxon>Viruses</taxon>
        <taxon>Riboviria</taxon>
        <taxon>Orthornavirae</taxon>
        <taxon>Pisuviricota</taxon>
        <taxon>Pisoniviricetes</taxon>
        <taxon>Nidovirales</taxon>
        <taxon>Arnidovirineae</taxon>
        <taxon>Arteriviridae</taxon>
        <taxon>Zealarterivirinae</taxon>
        <taxon>Kappaarterivirus</taxon>
        <taxon>Kappaarterivirus wobum</taxon>
    </lineage>
</organism>
<keyword evidence="1" id="KW-1133">Transmembrane helix</keyword>
<sequence>MLNWRRFATALCTLYAFLLVRTAADTPDPSYQYVHAHISSCAKIFQQLDIDFNQSLPVMLADLIEQPSHWLSTHPGVVRAFDEIHDTYTLATSYYELPHSYILHEMLGNAEAVLEPLRYYRTHFRYLDRMALESLAHLSYIKVQQDNDTLANATFTIHPNIQWNELQFAGVVPSPFYMVYMSMACWLITIHAFLRLRFQWILCATSR</sequence>
<dbReference type="EMBL" id="JN116253">
    <property type="protein sequence ID" value="AEU12348.1"/>
    <property type="molecule type" value="Genomic_RNA"/>
</dbReference>
<name>G9FGR8_9NIDO</name>
<proteinExistence type="predicted"/>
<evidence type="ECO:0000313" key="2">
    <source>
        <dbReference type="EMBL" id="AEU12348.1"/>
    </source>
</evidence>